<dbReference type="GO" id="GO:0046464">
    <property type="term" value="P:acylglycerol catabolic process"/>
    <property type="evidence" value="ECO:0007669"/>
    <property type="project" value="TreeGrafter"/>
</dbReference>
<proteinExistence type="predicted"/>
<comment type="caution">
    <text evidence="3">The sequence shown here is derived from an EMBL/GenBank/DDBJ whole genome shotgun (WGS) entry which is preliminary data.</text>
</comment>
<feature type="signal peptide" evidence="1">
    <location>
        <begin position="1"/>
        <end position="22"/>
    </location>
</feature>
<dbReference type="InterPro" id="IPR000073">
    <property type="entry name" value="AB_hydrolase_1"/>
</dbReference>
<dbReference type="Gene3D" id="3.40.50.1820">
    <property type="entry name" value="alpha/beta hydrolase"/>
    <property type="match status" value="1"/>
</dbReference>
<dbReference type="PANTHER" id="PTHR43798">
    <property type="entry name" value="MONOACYLGLYCEROL LIPASE"/>
    <property type="match status" value="1"/>
</dbReference>
<evidence type="ECO:0000259" key="2">
    <source>
        <dbReference type="Pfam" id="PF00561"/>
    </source>
</evidence>
<dbReference type="SUPFAM" id="SSF53474">
    <property type="entry name" value="alpha/beta-Hydrolases"/>
    <property type="match status" value="1"/>
</dbReference>
<dbReference type="GO" id="GO:0016020">
    <property type="term" value="C:membrane"/>
    <property type="evidence" value="ECO:0007669"/>
    <property type="project" value="TreeGrafter"/>
</dbReference>
<sequence length="339" mass="37886">MKTFAAVFLLLATCLQMQRALALPSEGNSSNYANGLDFVYPFPVHFYNFISQGQNLSMAYMDVQPTNDAEEQKGTVLLLHGKNFCACTWNETIRVLANDGYRVVAVDQIGFCKSTKPASYQFSLYQLAFNTNNLLNSLSITNATIMGHSMGGMLSARYALMFPSQTYRLVLVDPLGLENWFALGVPYQSIDKSYKTELNTSYTSIRTYQQSTYYSGNWDPSYDVWVNMLLSIYKGPEGAKFAFNMAATTDMIFTQPWIYETANITMNTLLVVGDTDNTAIGKAWAPPSVQPLLGHYDVLGPKICAQIEKCTLRAFEGLGHAPQVEDPEAFHEALLEWLQ</sequence>
<evidence type="ECO:0000256" key="1">
    <source>
        <dbReference type="SAM" id="SignalP"/>
    </source>
</evidence>
<reference evidence="3 4" key="1">
    <citation type="submission" date="2018-02" db="EMBL/GenBank/DDBJ databases">
        <title>Draft genome sequences of Elsinoe sp., causing black scab on jojoba.</title>
        <authorList>
            <person name="Stodart B."/>
            <person name="Jeffress S."/>
            <person name="Ash G."/>
            <person name="Arun Chinnappa K."/>
        </authorList>
    </citation>
    <scope>NUCLEOTIDE SEQUENCE [LARGE SCALE GENOMIC DNA]</scope>
    <source>
        <strain evidence="3 4">Hillstone_2</strain>
    </source>
</reference>
<dbReference type="EMBL" id="PTQR01000028">
    <property type="protein sequence ID" value="TKX25385.1"/>
    <property type="molecule type" value="Genomic_DNA"/>
</dbReference>
<dbReference type="InterPro" id="IPR029058">
    <property type="entry name" value="AB_hydrolase_fold"/>
</dbReference>
<dbReference type="PRINTS" id="PR00111">
    <property type="entry name" value="ABHYDROLASE"/>
</dbReference>
<organism evidence="3 4">
    <name type="scientific">Elsinoe australis</name>
    <dbReference type="NCBI Taxonomy" id="40998"/>
    <lineage>
        <taxon>Eukaryota</taxon>
        <taxon>Fungi</taxon>
        <taxon>Dikarya</taxon>
        <taxon>Ascomycota</taxon>
        <taxon>Pezizomycotina</taxon>
        <taxon>Dothideomycetes</taxon>
        <taxon>Dothideomycetidae</taxon>
        <taxon>Myriangiales</taxon>
        <taxon>Elsinoaceae</taxon>
        <taxon>Elsinoe</taxon>
    </lineage>
</organism>
<dbReference type="GO" id="GO:0047372">
    <property type="term" value="F:monoacylglycerol lipase activity"/>
    <property type="evidence" value="ECO:0007669"/>
    <property type="project" value="TreeGrafter"/>
</dbReference>
<feature type="chain" id="PRO_5020394852" evidence="1">
    <location>
        <begin position="23"/>
        <end position="339"/>
    </location>
</feature>
<keyword evidence="3" id="KW-0378">Hydrolase</keyword>
<dbReference type="InterPro" id="IPR000639">
    <property type="entry name" value="Epox_hydrolase-like"/>
</dbReference>
<dbReference type="Proteomes" id="UP000308133">
    <property type="component" value="Unassembled WGS sequence"/>
</dbReference>
<evidence type="ECO:0000313" key="3">
    <source>
        <dbReference type="EMBL" id="TKX25385.1"/>
    </source>
</evidence>
<dbReference type="PANTHER" id="PTHR43798:SF33">
    <property type="entry name" value="HYDROLASE, PUTATIVE (AFU_ORTHOLOGUE AFUA_2G14860)-RELATED"/>
    <property type="match status" value="1"/>
</dbReference>
<keyword evidence="1" id="KW-0732">Signal</keyword>
<protein>
    <submittedName>
        <fullName evidence="3">Alpha/beta hydrolase fold-containing protein 7</fullName>
    </submittedName>
</protein>
<dbReference type="InterPro" id="IPR050266">
    <property type="entry name" value="AB_hydrolase_sf"/>
</dbReference>
<gene>
    <name evidence="3" type="ORF">C1H76_2033</name>
</gene>
<name>A0A4U7B6I7_9PEZI</name>
<feature type="domain" description="AB hydrolase-1" evidence="2">
    <location>
        <begin position="75"/>
        <end position="202"/>
    </location>
</feature>
<accession>A0A4U7B6I7</accession>
<evidence type="ECO:0000313" key="4">
    <source>
        <dbReference type="Proteomes" id="UP000308133"/>
    </source>
</evidence>
<dbReference type="Pfam" id="PF00561">
    <property type="entry name" value="Abhydrolase_1"/>
    <property type="match status" value="1"/>
</dbReference>
<dbReference type="PRINTS" id="PR00412">
    <property type="entry name" value="EPOXHYDRLASE"/>
</dbReference>
<dbReference type="AlphaFoldDB" id="A0A4U7B6I7"/>